<gene>
    <name evidence="7" type="primary">LOC120053577</name>
</gene>
<keyword evidence="6" id="KW-1185">Reference proteome</keyword>
<reference evidence="7" key="1">
    <citation type="submission" date="2025-08" db="UniProtKB">
        <authorList>
            <consortium name="RefSeq"/>
        </authorList>
    </citation>
    <scope>IDENTIFICATION</scope>
    <source>
        <tissue evidence="7">White muscle</tissue>
    </source>
</reference>
<dbReference type="InterPro" id="IPR000980">
    <property type="entry name" value="SH2"/>
</dbReference>
<dbReference type="CDD" id="cd10343">
    <property type="entry name" value="SH2_SHIP"/>
    <property type="match status" value="1"/>
</dbReference>
<dbReference type="PRINTS" id="PR00401">
    <property type="entry name" value="SH2DOMAIN"/>
</dbReference>
<feature type="domain" description="SH2" evidence="5">
    <location>
        <begin position="8"/>
        <end position="104"/>
    </location>
</feature>
<evidence type="ECO:0000313" key="6">
    <source>
        <dbReference type="Proteomes" id="UP000808372"/>
    </source>
</evidence>
<keyword evidence="2 3" id="KW-0727">SH2 domain</keyword>
<dbReference type="GeneID" id="120053577"/>
<dbReference type="GO" id="GO:0045779">
    <property type="term" value="P:negative regulation of bone resorption"/>
    <property type="evidence" value="ECO:0007669"/>
    <property type="project" value="TreeGrafter"/>
</dbReference>
<dbReference type="Pfam" id="PF00017">
    <property type="entry name" value="SH2"/>
    <property type="match status" value="1"/>
</dbReference>
<evidence type="ECO:0000256" key="1">
    <source>
        <dbReference type="ARBA" id="ARBA00022859"/>
    </source>
</evidence>
<dbReference type="Proteomes" id="UP000808372">
    <property type="component" value="Chromosome 9"/>
</dbReference>
<dbReference type="GO" id="GO:0050776">
    <property type="term" value="P:regulation of immune response"/>
    <property type="evidence" value="ECO:0007669"/>
    <property type="project" value="TreeGrafter"/>
</dbReference>
<dbReference type="GO" id="GO:0009968">
    <property type="term" value="P:negative regulation of signal transduction"/>
    <property type="evidence" value="ECO:0007669"/>
    <property type="project" value="TreeGrafter"/>
</dbReference>
<name>A0A8U1EMS4_SALNM</name>
<evidence type="ECO:0000313" key="7">
    <source>
        <dbReference type="RefSeq" id="XP_038856635.1"/>
    </source>
</evidence>
<dbReference type="SMART" id="SM00252">
    <property type="entry name" value="SH2"/>
    <property type="match status" value="1"/>
</dbReference>
<proteinExistence type="predicted"/>
<dbReference type="RefSeq" id="XP_038856635.1">
    <property type="nucleotide sequence ID" value="XM_039000707.1"/>
</dbReference>
<evidence type="ECO:0000256" key="4">
    <source>
        <dbReference type="SAM" id="MobiDB-lite"/>
    </source>
</evidence>
<dbReference type="GO" id="GO:0005829">
    <property type="term" value="C:cytosol"/>
    <property type="evidence" value="ECO:0007669"/>
    <property type="project" value="TreeGrafter"/>
</dbReference>
<protein>
    <submittedName>
        <fullName evidence="7">Phosphatidylinositol 3,4,5-trisphosphate 5-phosphatase 1-like</fullName>
    </submittedName>
</protein>
<dbReference type="AlphaFoldDB" id="A0A8U1EMS4"/>
<sequence length="252" mass="28341">MSTSNQPWHHGNITRSKAEDLLSKAARDGSFLLRDSESIQGAYALCVLYQNCVYTYRILPNEERKLSVQASEGVPIRFFSVLADLVETYYSPNMGLATHLQFPVQKEEEPEEEPDPVKYPPQLPPRNFSGGLSANGSKETLGGESQTSELACASLRDTYLQRLQHLDMSNLPEEHQQSIQEYFHTSLRLDAEQAQNGNPNLPHLKKLTMGICKHLNSEISRTLPTLEAFQRLLDQQLSPVVGRMRSQVGCLL</sequence>
<dbReference type="PANTHER" id="PTHR46051">
    <property type="entry name" value="SH2 DOMAIN-CONTAINING PROTEIN"/>
    <property type="match status" value="1"/>
</dbReference>
<organism evidence="6 7">
    <name type="scientific">Salvelinus namaycush</name>
    <name type="common">Lake trout</name>
    <name type="synonym">Salmo namaycush</name>
    <dbReference type="NCBI Taxonomy" id="8040"/>
    <lineage>
        <taxon>Eukaryota</taxon>
        <taxon>Metazoa</taxon>
        <taxon>Chordata</taxon>
        <taxon>Craniata</taxon>
        <taxon>Vertebrata</taxon>
        <taxon>Euteleostomi</taxon>
        <taxon>Actinopterygii</taxon>
        <taxon>Neopterygii</taxon>
        <taxon>Teleostei</taxon>
        <taxon>Protacanthopterygii</taxon>
        <taxon>Salmoniformes</taxon>
        <taxon>Salmonidae</taxon>
        <taxon>Salmoninae</taxon>
        <taxon>Salvelinus</taxon>
    </lineage>
</organism>
<evidence type="ECO:0000259" key="5">
    <source>
        <dbReference type="PROSITE" id="PS50001"/>
    </source>
</evidence>
<keyword evidence="1" id="KW-0391">Immunity</keyword>
<dbReference type="GO" id="GO:0045659">
    <property type="term" value="P:negative regulation of neutrophil differentiation"/>
    <property type="evidence" value="ECO:0007669"/>
    <property type="project" value="TreeGrafter"/>
</dbReference>
<evidence type="ECO:0000256" key="2">
    <source>
        <dbReference type="ARBA" id="ARBA00022999"/>
    </source>
</evidence>
<accession>A0A8U1EMS4</accession>
<dbReference type="SUPFAM" id="SSF55550">
    <property type="entry name" value="SH2 domain"/>
    <property type="match status" value="1"/>
</dbReference>
<dbReference type="FunFam" id="3.30.505.10:FF:000035">
    <property type="entry name" value="phosphatidylinositol 3,4,5-trisphosphate 5-phosphatase 1"/>
    <property type="match status" value="1"/>
</dbReference>
<dbReference type="InterPro" id="IPR036860">
    <property type="entry name" value="SH2_dom_sf"/>
</dbReference>
<dbReference type="GO" id="GO:0045579">
    <property type="term" value="P:positive regulation of B cell differentiation"/>
    <property type="evidence" value="ECO:0007669"/>
    <property type="project" value="TreeGrafter"/>
</dbReference>
<feature type="compositionally biased region" description="Polar residues" evidence="4">
    <location>
        <begin position="130"/>
        <end position="145"/>
    </location>
</feature>
<dbReference type="GO" id="GO:0002376">
    <property type="term" value="P:immune system process"/>
    <property type="evidence" value="ECO:0007669"/>
    <property type="project" value="UniProtKB-KW"/>
</dbReference>
<dbReference type="PANTHER" id="PTHR46051:SF3">
    <property type="entry name" value="PHOSPHATIDYLINOSITOL 3,4,5-TRISPHOSPHATE 5-PHOSPHATASE 1"/>
    <property type="match status" value="1"/>
</dbReference>
<dbReference type="PROSITE" id="PS50001">
    <property type="entry name" value="SH2"/>
    <property type="match status" value="1"/>
</dbReference>
<dbReference type="KEGG" id="snh:120053577"/>
<evidence type="ECO:0000256" key="3">
    <source>
        <dbReference type="PROSITE-ProRule" id="PRU00191"/>
    </source>
</evidence>
<dbReference type="Gene3D" id="3.30.505.10">
    <property type="entry name" value="SH2 domain"/>
    <property type="match status" value="1"/>
</dbReference>
<feature type="region of interest" description="Disordered" evidence="4">
    <location>
        <begin position="104"/>
        <end position="145"/>
    </location>
</feature>